<evidence type="ECO:0000256" key="1">
    <source>
        <dbReference type="SAM" id="MobiDB-lite"/>
    </source>
</evidence>
<proteinExistence type="predicted"/>
<keyword evidence="2" id="KW-0812">Transmembrane</keyword>
<dbReference type="Proteomes" id="UP000619479">
    <property type="component" value="Unassembled WGS sequence"/>
</dbReference>
<comment type="caution">
    <text evidence="3">The sequence shown here is derived from an EMBL/GenBank/DDBJ whole genome shotgun (WGS) entry which is preliminary data.</text>
</comment>
<feature type="region of interest" description="Disordered" evidence="1">
    <location>
        <begin position="1"/>
        <end position="103"/>
    </location>
</feature>
<name>A0A919IIM2_9ACTN</name>
<sequence length="242" mass="25583">MDNGTEPSTARGARYRDIRQPAEEDLPMSHNGPFSGPPWSDGPSSPDGPASSDKSASGEPYAEPSDPWGDNRSDPGWESPPIPHQQFPAYPSAAPAPAPAPRAPQRGVAVAALIAVLSVLVGGGLATTVWFLLGRKDQSQAPVAASSTAGNLARPQASSDARFANPGQCVHNGGTNTEPALTIVACSENTYEVLKRFDGRTTGEKDAVAKCSKVPGYTKWYFYDTEYDDVDFVLCLREHPAG</sequence>
<keyword evidence="2" id="KW-1133">Transmembrane helix</keyword>
<protein>
    <submittedName>
        <fullName evidence="3">Uncharacterized protein</fullName>
    </submittedName>
</protein>
<accession>A0A919IIM2</accession>
<evidence type="ECO:0000313" key="3">
    <source>
        <dbReference type="EMBL" id="GID66720.1"/>
    </source>
</evidence>
<feature type="compositionally biased region" description="Low complexity" evidence="1">
    <location>
        <begin position="32"/>
        <end position="58"/>
    </location>
</feature>
<dbReference type="EMBL" id="BOMH01000036">
    <property type="protein sequence ID" value="GID66720.1"/>
    <property type="molecule type" value="Genomic_DNA"/>
</dbReference>
<evidence type="ECO:0000313" key="4">
    <source>
        <dbReference type="Proteomes" id="UP000619479"/>
    </source>
</evidence>
<dbReference type="AlphaFoldDB" id="A0A919IIM2"/>
<keyword evidence="4" id="KW-1185">Reference proteome</keyword>
<evidence type="ECO:0000256" key="2">
    <source>
        <dbReference type="SAM" id="Phobius"/>
    </source>
</evidence>
<keyword evidence="2" id="KW-0472">Membrane</keyword>
<organism evidence="3 4">
    <name type="scientific">Actinoplanes cyaneus</name>
    <dbReference type="NCBI Taxonomy" id="52696"/>
    <lineage>
        <taxon>Bacteria</taxon>
        <taxon>Bacillati</taxon>
        <taxon>Actinomycetota</taxon>
        <taxon>Actinomycetes</taxon>
        <taxon>Micromonosporales</taxon>
        <taxon>Micromonosporaceae</taxon>
        <taxon>Actinoplanes</taxon>
    </lineage>
</organism>
<feature type="transmembrane region" description="Helical" evidence="2">
    <location>
        <begin position="108"/>
        <end position="133"/>
    </location>
</feature>
<reference evidence="3" key="1">
    <citation type="submission" date="2021-01" db="EMBL/GenBank/DDBJ databases">
        <title>Whole genome shotgun sequence of Actinoplanes cyaneus NBRC 14990.</title>
        <authorList>
            <person name="Komaki H."/>
            <person name="Tamura T."/>
        </authorList>
    </citation>
    <scope>NUCLEOTIDE SEQUENCE</scope>
    <source>
        <strain evidence="3">NBRC 14990</strain>
    </source>
</reference>
<gene>
    <name evidence="3" type="ORF">Acy02nite_46010</name>
</gene>